<reference evidence="2 3" key="1">
    <citation type="submission" date="2015-09" db="EMBL/GenBank/DDBJ databases">
        <authorList>
            <person name="Jackson K.R."/>
            <person name="Lunt B.L."/>
            <person name="Fisher J.N.B."/>
            <person name="Gardner A.V."/>
            <person name="Bailey M.E."/>
            <person name="Deus L.M."/>
            <person name="Earl A.S."/>
            <person name="Gibby P.D."/>
            <person name="Hartmann K.A."/>
            <person name="Liu J.E."/>
            <person name="Manci A.M."/>
            <person name="Nielsen D.A."/>
            <person name="Solomon M.B."/>
            <person name="Breakwell D.P."/>
            <person name="Burnett S.H."/>
            <person name="Grose J.H."/>
        </authorList>
    </citation>
    <scope>NUCLEOTIDE SEQUENCE [LARGE SCALE GENOMIC DNA]</scope>
    <source>
        <strain evidence="2 3">CECT 7799</strain>
    </source>
</reference>
<evidence type="ECO:0000313" key="3">
    <source>
        <dbReference type="Proteomes" id="UP000049455"/>
    </source>
</evidence>
<gene>
    <name evidence="2" type="ORF">JSE7799_02596</name>
</gene>
<dbReference type="Proteomes" id="UP000049455">
    <property type="component" value="Unassembled WGS sequence"/>
</dbReference>
<name>A0A0M7BCS0_9RHOB</name>
<evidence type="ECO:0000256" key="1">
    <source>
        <dbReference type="SAM" id="MobiDB-lite"/>
    </source>
</evidence>
<dbReference type="RefSeq" id="WP_055664004.1">
    <property type="nucleotide sequence ID" value="NZ_CYPR01000172.1"/>
</dbReference>
<keyword evidence="3" id="KW-1185">Reference proteome</keyword>
<protein>
    <submittedName>
        <fullName evidence="2">Uncharacterized protein</fullName>
    </submittedName>
</protein>
<accession>A0A0M7BCS0</accession>
<evidence type="ECO:0000313" key="2">
    <source>
        <dbReference type="EMBL" id="CUH39868.1"/>
    </source>
</evidence>
<organism evidence="2 3">
    <name type="scientific">Jannaschia seosinensis</name>
    <dbReference type="NCBI Taxonomy" id="313367"/>
    <lineage>
        <taxon>Bacteria</taxon>
        <taxon>Pseudomonadati</taxon>
        <taxon>Pseudomonadota</taxon>
        <taxon>Alphaproteobacteria</taxon>
        <taxon>Rhodobacterales</taxon>
        <taxon>Roseobacteraceae</taxon>
        <taxon>Jannaschia</taxon>
    </lineage>
</organism>
<dbReference type="AlphaFoldDB" id="A0A0M7BCS0"/>
<dbReference type="EMBL" id="CYPR01000172">
    <property type="protein sequence ID" value="CUH39868.1"/>
    <property type="molecule type" value="Genomic_DNA"/>
</dbReference>
<proteinExistence type="predicted"/>
<sequence>MKNLLNTTRFHAPADGRGSGDTPRRSARERAFAALEKAIDKDAKAEEREEAARRKAVGELFTTFIEAADHDLVVSVFAGLEVPATKANRKRIAAHPLRPVLYPQVWKFA</sequence>
<feature type="region of interest" description="Disordered" evidence="1">
    <location>
        <begin position="1"/>
        <end position="27"/>
    </location>
</feature>